<dbReference type="GO" id="GO:0005737">
    <property type="term" value="C:cytoplasm"/>
    <property type="evidence" value="ECO:0007669"/>
    <property type="project" value="TreeGrafter"/>
</dbReference>
<evidence type="ECO:0000256" key="1">
    <source>
        <dbReference type="SAM" id="Coils"/>
    </source>
</evidence>
<keyword evidence="1" id="KW-0175">Coiled coil</keyword>
<dbReference type="AlphaFoldDB" id="A0AAD8F2C9"/>
<accession>A0AAD8F2C9</accession>
<reference evidence="2" key="2">
    <citation type="submission" date="2023-04" db="EMBL/GenBank/DDBJ databases">
        <authorList>
            <person name="Bu L."/>
            <person name="Lu L."/>
            <person name="Laidemitt M.R."/>
            <person name="Zhang S.M."/>
            <person name="Mutuku M."/>
            <person name="Mkoji G."/>
            <person name="Steinauer M."/>
            <person name="Loker E.S."/>
        </authorList>
    </citation>
    <scope>NUCLEOTIDE SEQUENCE</scope>
    <source>
        <strain evidence="2">KasaAsao</strain>
        <tissue evidence="2">Whole Snail</tissue>
    </source>
</reference>
<feature type="coiled-coil region" evidence="1">
    <location>
        <begin position="17"/>
        <end position="76"/>
    </location>
</feature>
<organism evidence="2 3">
    <name type="scientific">Biomphalaria pfeifferi</name>
    <name type="common">Bloodfluke planorb</name>
    <name type="synonym">Freshwater snail</name>
    <dbReference type="NCBI Taxonomy" id="112525"/>
    <lineage>
        <taxon>Eukaryota</taxon>
        <taxon>Metazoa</taxon>
        <taxon>Spiralia</taxon>
        <taxon>Lophotrochozoa</taxon>
        <taxon>Mollusca</taxon>
        <taxon>Gastropoda</taxon>
        <taxon>Heterobranchia</taxon>
        <taxon>Euthyneura</taxon>
        <taxon>Panpulmonata</taxon>
        <taxon>Hygrophila</taxon>
        <taxon>Lymnaeoidea</taxon>
        <taxon>Planorbidae</taxon>
        <taxon>Biomphalaria</taxon>
    </lineage>
</organism>
<dbReference type="PANTHER" id="PTHR16306">
    <property type="entry name" value="TRANSLIN-ASSOCIATED FACTOR X-INTERACTING PROTEIN 1"/>
    <property type="match status" value="1"/>
</dbReference>
<gene>
    <name evidence="2" type="ORF">Bpfe_022518</name>
</gene>
<dbReference type="PANTHER" id="PTHR16306:SF0">
    <property type="entry name" value="TRANSLIN-ASSOCIATED FACTOR X-INTERACTING PROTEIN 1"/>
    <property type="match status" value="1"/>
</dbReference>
<dbReference type="Proteomes" id="UP001233172">
    <property type="component" value="Unassembled WGS sequence"/>
</dbReference>
<evidence type="ECO:0000313" key="3">
    <source>
        <dbReference type="Proteomes" id="UP001233172"/>
    </source>
</evidence>
<protein>
    <submittedName>
        <fullName evidence="2">Translin-associated factor X-interacting protein 1</fullName>
    </submittedName>
</protein>
<name>A0AAD8F2C9_BIOPF</name>
<dbReference type="EMBL" id="JASAOG010000142">
    <property type="protein sequence ID" value="KAK0048078.1"/>
    <property type="molecule type" value="Genomic_DNA"/>
</dbReference>
<sequence length="543" mass="63029">MLVTMSEECDLKIMAIREDEKGEISDLKKENRKLYGQISNLMVEQEDLKEQVNNLKKKLEEEYKKYRDECDARKLLVADVNDLRYQQEDYIASKNAALMNQDTEEDPVIMKIALQKSREAETAATKRLNEMIANYGDVIPRRDFEMLEAKFKELEEKYELSQQDFRKMQAEYNALLDVQKQVTQKRDEFYIELETLKRSSTPRPHWDKCADYVQGGSVRWQQLSEGKRSTELVDVLLNEIQVGGFVDTAGADYFDPQGTGAEVPIYLRYDQPVRNRRLSKRDTALLVRDIWRTKSVKDAERTDGTRQNMGEFLFDYLKTRFPLEQIVIEWGYNLHDACQRFAHDDVIGLFGRVLNGEADEEIFHSQLLTIHGLLTQMTKLDNELGNVGTLSSEDFKKCLREFFHLSGDNEDDSSAEMTMFKAANVELEITDEMPLDYKSLFTEDDEGKTGPFLDEVKTFLKTKKEQYINDIKEQLEANSTVSVDDLMRAISIVDPEITHDKIQEYLAWAFHTTKDGLKDVNPLDQSILLERLINGNITRLSRK</sequence>
<comment type="caution">
    <text evidence="2">The sequence shown here is derived from an EMBL/GenBank/DDBJ whole genome shotgun (WGS) entry which is preliminary data.</text>
</comment>
<reference evidence="2" key="1">
    <citation type="journal article" date="2023" name="PLoS Negl. Trop. Dis.">
        <title>A genome sequence for Biomphalaria pfeifferi, the major vector snail for the human-infecting parasite Schistosoma mansoni.</title>
        <authorList>
            <person name="Bu L."/>
            <person name="Lu L."/>
            <person name="Laidemitt M.R."/>
            <person name="Zhang S.M."/>
            <person name="Mutuku M."/>
            <person name="Mkoji G."/>
            <person name="Steinauer M."/>
            <person name="Loker E.S."/>
        </authorList>
    </citation>
    <scope>NUCLEOTIDE SEQUENCE</scope>
    <source>
        <strain evidence="2">KasaAsao</strain>
    </source>
</reference>
<feature type="coiled-coil region" evidence="1">
    <location>
        <begin position="144"/>
        <end position="171"/>
    </location>
</feature>
<proteinExistence type="predicted"/>
<evidence type="ECO:0000313" key="2">
    <source>
        <dbReference type="EMBL" id="KAK0048078.1"/>
    </source>
</evidence>
<keyword evidence="3" id="KW-1185">Reference proteome</keyword>